<dbReference type="InterPro" id="IPR001608">
    <property type="entry name" value="Ala_racemase_N"/>
</dbReference>
<dbReference type="InterPro" id="IPR000821">
    <property type="entry name" value="Ala_racemase"/>
</dbReference>
<dbReference type="EMBL" id="QUZK01000012">
    <property type="protein sequence ID" value="RFF32333.1"/>
    <property type="molecule type" value="Genomic_DNA"/>
</dbReference>
<feature type="modified residue" description="N6-(pyridoxal phosphate)lysine" evidence="5 6">
    <location>
        <position position="35"/>
    </location>
</feature>
<dbReference type="InterPro" id="IPR009006">
    <property type="entry name" value="Ala_racemase/Decarboxylase_C"/>
</dbReference>
<feature type="active site" description="Proton acceptor; specific for D-alanine" evidence="5">
    <location>
        <position position="35"/>
    </location>
</feature>
<dbReference type="GO" id="GO:0005829">
    <property type="term" value="C:cytosol"/>
    <property type="evidence" value="ECO:0007669"/>
    <property type="project" value="TreeGrafter"/>
</dbReference>
<feature type="binding site" evidence="5 7">
    <location>
        <position position="302"/>
    </location>
    <ligand>
        <name>substrate</name>
    </ligand>
</feature>
<dbReference type="CDD" id="cd06827">
    <property type="entry name" value="PLPDE_III_AR_proteobact"/>
    <property type="match status" value="1"/>
</dbReference>
<dbReference type="PRINTS" id="PR00992">
    <property type="entry name" value="ALARACEMASE"/>
</dbReference>
<comment type="pathway">
    <text evidence="5">Amino-acid biosynthesis; D-alanine biosynthesis; D-alanine from L-alanine: step 1/1.</text>
</comment>
<comment type="catalytic activity">
    <reaction evidence="1 5">
        <text>L-alanine = D-alanine</text>
        <dbReference type="Rhea" id="RHEA:20249"/>
        <dbReference type="ChEBI" id="CHEBI:57416"/>
        <dbReference type="ChEBI" id="CHEBI:57972"/>
        <dbReference type="EC" id="5.1.1.1"/>
    </reaction>
</comment>
<comment type="caution">
    <text evidence="9">The sequence shown here is derived from an EMBL/GenBank/DDBJ whole genome shotgun (WGS) entry which is preliminary data.</text>
</comment>
<proteinExistence type="inferred from homology"/>
<reference evidence="9 10" key="1">
    <citation type="submission" date="2018-08" db="EMBL/GenBank/DDBJ databases">
        <title>Wenzhouxiangella salilacus sp. nov., a novel bacterium isolated from a saline lake in Xinjiang Province, China.</title>
        <authorList>
            <person name="Han S."/>
        </authorList>
    </citation>
    <scope>NUCLEOTIDE SEQUENCE [LARGE SCALE GENOMIC DNA]</scope>
    <source>
        <strain evidence="9 10">XDB06</strain>
    </source>
</reference>
<evidence type="ECO:0000256" key="5">
    <source>
        <dbReference type="HAMAP-Rule" id="MF_01201"/>
    </source>
</evidence>
<evidence type="ECO:0000313" key="10">
    <source>
        <dbReference type="Proteomes" id="UP000260351"/>
    </source>
</evidence>
<protein>
    <recommendedName>
        <fullName evidence="5">Alanine racemase</fullName>
        <ecNumber evidence="5">5.1.1.1</ecNumber>
    </recommendedName>
</protein>
<evidence type="ECO:0000256" key="6">
    <source>
        <dbReference type="PIRSR" id="PIRSR600821-50"/>
    </source>
</evidence>
<evidence type="ECO:0000313" key="9">
    <source>
        <dbReference type="EMBL" id="RFF32333.1"/>
    </source>
</evidence>
<dbReference type="Gene3D" id="3.20.20.10">
    <property type="entry name" value="Alanine racemase"/>
    <property type="match status" value="1"/>
</dbReference>
<dbReference type="UniPathway" id="UPA00042">
    <property type="reaction ID" value="UER00497"/>
</dbReference>
<gene>
    <name evidence="9" type="primary">alr</name>
    <name evidence="9" type="ORF">DZC52_02405</name>
</gene>
<dbReference type="GO" id="GO:0030170">
    <property type="term" value="F:pyridoxal phosphate binding"/>
    <property type="evidence" value="ECO:0007669"/>
    <property type="project" value="UniProtKB-UniRule"/>
</dbReference>
<dbReference type="EC" id="5.1.1.1" evidence="5"/>
<evidence type="ECO:0000259" key="8">
    <source>
        <dbReference type="SMART" id="SM01005"/>
    </source>
</evidence>
<dbReference type="GO" id="GO:0008784">
    <property type="term" value="F:alanine racemase activity"/>
    <property type="evidence" value="ECO:0007669"/>
    <property type="project" value="UniProtKB-UniRule"/>
</dbReference>
<name>A0A3E1KC81_9GAMM</name>
<feature type="binding site" evidence="5 7">
    <location>
        <position position="130"/>
    </location>
    <ligand>
        <name>substrate</name>
    </ligand>
</feature>
<dbReference type="GO" id="GO:0030632">
    <property type="term" value="P:D-alanine biosynthetic process"/>
    <property type="evidence" value="ECO:0007669"/>
    <property type="project" value="UniProtKB-UniRule"/>
</dbReference>
<dbReference type="PANTHER" id="PTHR30511:SF0">
    <property type="entry name" value="ALANINE RACEMASE, CATABOLIC-RELATED"/>
    <property type="match status" value="1"/>
</dbReference>
<comment type="similarity">
    <text evidence="5">Belongs to the alanine racemase family.</text>
</comment>
<evidence type="ECO:0000256" key="4">
    <source>
        <dbReference type="ARBA" id="ARBA00023235"/>
    </source>
</evidence>
<keyword evidence="10" id="KW-1185">Reference proteome</keyword>
<comment type="function">
    <text evidence="5">Catalyzes the interconversion of L-alanine and D-alanine. May also act on other amino acids.</text>
</comment>
<evidence type="ECO:0000256" key="2">
    <source>
        <dbReference type="ARBA" id="ARBA00001933"/>
    </source>
</evidence>
<accession>A0A3E1KC81</accession>
<dbReference type="RefSeq" id="WP_116649515.1">
    <property type="nucleotide sequence ID" value="NZ_QUZK01000012.1"/>
</dbReference>
<dbReference type="PANTHER" id="PTHR30511">
    <property type="entry name" value="ALANINE RACEMASE"/>
    <property type="match status" value="1"/>
</dbReference>
<dbReference type="Gene3D" id="2.40.37.10">
    <property type="entry name" value="Lyase, Ornithine Decarboxylase, Chain A, domain 1"/>
    <property type="match status" value="1"/>
</dbReference>
<keyword evidence="4 5" id="KW-0413">Isomerase</keyword>
<keyword evidence="3 5" id="KW-0663">Pyridoxal phosphate</keyword>
<dbReference type="HAMAP" id="MF_01201">
    <property type="entry name" value="Ala_racemase"/>
    <property type="match status" value="1"/>
</dbReference>
<evidence type="ECO:0000256" key="3">
    <source>
        <dbReference type="ARBA" id="ARBA00022898"/>
    </source>
</evidence>
<feature type="domain" description="Alanine racemase C-terminal" evidence="8">
    <location>
        <begin position="233"/>
        <end position="357"/>
    </location>
</feature>
<dbReference type="SUPFAM" id="SSF51419">
    <property type="entry name" value="PLP-binding barrel"/>
    <property type="match status" value="1"/>
</dbReference>
<dbReference type="AlphaFoldDB" id="A0A3E1KC81"/>
<sequence length="369" mass="39677">MARNTIAHIDPSAIAHNLERVREYAPDSRVMAVVKADAYGHRIDLCLPALERADMLAVATIEEARAIRRLGNGLPVLLLEGVNDHGDLAVAADLGLELTVHHEHQLAALERFGRSPTKRLWLKVDTGMHRLGVPVEAAADMHRRLRAVPGVEQVNLVSHFACAEEPSHPLNALQIERFHRATKGLEGERCLANSAGLINLPEARFEWVRAGLVLYGISPLPGRPGPSLGLEPAMTLTAELMAVNRVAAGESIGYGARFTAEHDMTVGVASIGYGDGYPRSMADGAPVLVDGQVCGMCGRVSMDMITIDLAPCPAVQVGDEVVLWGRGLSIETVAEAAGTIPYELVCRITRRVRFRSRALVGSAGLRAVK</sequence>
<evidence type="ECO:0000256" key="1">
    <source>
        <dbReference type="ARBA" id="ARBA00000316"/>
    </source>
</evidence>
<evidence type="ECO:0000256" key="7">
    <source>
        <dbReference type="PIRSR" id="PIRSR600821-52"/>
    </source>
</evidence>
<dbReference type="InterPro" id="IPR011079">
    <property type="entry name" value="Ala_racemase_C"/>
</dbReference>
<feature type="active site" description="Proton acceptor; specific for L-alanine" evidence="5">
    <location>
        <position position="254"/>
    </location>
</feature>
<dbReference type="Pfam" id="PF00842">
    <property type="entry name" value="Ala_racemase_C"/>
    <property type="match status" value="1"/>
</dbReference>
<dbReference type="FunFam" id="3.20.20.10:FF:000002">
    <property type="entry name" value="Alanine racemase"/>
    <property type="match status" value="1"/>
</dbReference>
<dbReference type="InterPro" id="IPR029066">
    <property type="entry name" value="PLP-binding_barrel"/>
</dbReference>
<comment type="cofactor">
    <cofactor evidence="2 5 6">
        <name>pyridoxal 5'-phosphate</name>
        <dbReference type="ChEBI" id="CHEBI:597326"/>
    </cofactor>
</comment>
<dbReference type="Pfam" id="PF01168">
    <property type="entry name" value="Ala_racemase_N"/>
    <property type="match status" value="1"/>
</dbReference>
<dbReference type="SMART" id="SM01005">
    <property type="entry name" value="Ala_racemase_C"/>
    <property type="match status" value="1"/>
</dbReference>
<dbReference type="OrthoDB" id="9813814at2"/>
<dbReference type="NCBIfam" id="TIGR00492">
    <property type="entry name" value="alr"/>
    <property type="match status" value="1"/>
</dbReference>
<dbReference type="Proteomes" id="UP000260351">
    <property type="component" value="Unassembled WGS sequence"/>
</dbReference>
<dbReference type="SUPFAM" id="SSF50621">
    <property type="entry name" value="Alanine racemase C-terminal domain-like"/>
    <property type="match status" value="1"/>
</dbReference>
<organism evidence="9 10">
    <name type="scientific">Wenzhouxiangella sediminis</name>
    <dbReference type="NCBI Taxonomy" id="1792836"/>
    <lineage>
        <taxon>Bacteria</taxon>
        <taxon>Pseudomonadati</taxon>
        <taxon>Pseudomonadota</taxon>
        <taxon>Gammaproteobacteria</taxon>
        <taxon>Chromatiales</taxon>
        <taxon>Wenzhouxiangellaceae</taxon>
        <taxon>Wenzhouxiangella</taxon>
    </lineage>
</organism>